<dbReference type="RefSeq" id="WP_117532827.1">
    <property type="nucleotide sequence ID" value="NZ_QUSM01000009.1"/>
</dbReference>
<evidence type="ECO:0000313" key="1">
    <source>
        <dbReference type="EMBL" id="RGD72890.1"/>
    </source>
</evidence>
<comment type="caution">
    <text evidence="1">The sequence shown here is derived from an EMBL/GenBank/DDBJ whole genome shotgun (WGS) entry which is preliminary data.</text>
</comment>
<reference evidence="1 2" key="1">
    <citation type="submission" date="2018-08" db="EMBL/GenBank/DDBJ databases">
        <title>A genome reference for cultivated species of the human gut microbiota.</title>
        <authorList>
            <person name="Zou Y."/>
            <person name="Xue W."/>
            <person name="Luo G."/>
        </authorList>
    </citation>
    <scope>NUCLEOTIDE SEQUENCE [LARGE SCALE GENOMIC DNA]</scope>
    <source>
        <strain evidence="1 2">AM25-6</strain>
    </source>
</reference>
<organism evidence="1 2">
    <name type="scientific">Anaerofustis stercorihominis</name>
    <dbReference type="NCBI Taxonomy" id="214853"/>
    <lineage>
        <taxon>Bacteria</taxon>
        <taxon>Bacillati</taxon>
        <taxon>Bacillota</taxon>
        <taxon>Clostridia</taxon>
        <taxon>Eubacteriales</taxon>
        <taxon>Eubacteriaceae</taxon>
        <taxon>Anaerofustis</taxon>
    </lineage>
</organism>
<proteinExistence type="predicted"/>
<protein>
    <submittedName>
        <fullName evidence="1">Uncharacterized protein</fullName>
    </submittedName>
</protein>
<name>A0A3E3DUD5_9FIRM</name>
<accession>A0A3E3DUD5</accession>
<gene>
    <name evidence="1" type="ORF">DW687_11645</name>
</gene>
<evidence type="ECO:0000313" key="2">
    <source>
        <dbReference type="Proteomes" id="UP000261212"/>
    </source>
</evidence>
<dbReference type="EMBL" id="QUSM01000009">
    <property type="protein sequence ID" value="RGD72890.1"/>
    <property type="molecule type" value="Genomic_DNA"/>
</dbReference>
<dbReference type="Proteomes" id="UP000261212">
    <property type="component" value="Unassembled WGS sequence"/>
</dbReference>
<dbReference type="AlphaFoldDB" id="A0A3E3DUD5"/>
<sequence length="272" mass="29859">MKIKNRNFMASVGDASTGIAGPDALIADIDNIIEVLSNLDDENIKSLSSDKVNTSDKETLTESLNKLTNKIYEILGTNTLDSEVEKSLKDLITHLKDKSNPHGVSPSVLNVYTKDEILSYFGASNNTMSCEVFEVTDISDGGFTYKDKEGKVHTSTIDTDGYYIFTLQGKSGYKLGSNAVEAIVNDALFRTEASGGLREIKEENSDGFSKKVGVSGLFTGCEVTFKYFSRINFYSKHAISHINSSDELVHIGPNPKMDSNNIDTPIWFDTSM</sequence>